<evidence type="ECO:0000256" key="3">
    <source>
        <dbReference type="ARBA" id="ARBA00022840"/>
    </source>
</evidence>
<dbReference type="GO" id="GO:0005886">
    <property type="term" value="C:plasma membrane"/>
    <property type="evidence" value="ECO:0007669"/>
    <property type="project" value="TreeGrafter"/>
</dbReference>
<dbReference type="GO" id="GO:0016887">
    <property type="term" value="F:ATP hydrolysis activity"/>
    <property type="evidence" value="ECO:0007669"/>
    <property type="project" value="TreeGrafter"/>
</dbReference>
<dbReference type="PANTHER" id="PTHR30258">
    <property type="entry name" value="TYPE II SECRETION SYSTEM PROTEIN GSPE-RELATED"/>
    <property type="match status" value="1"/>
</dbReference>
<proteinExistence type="inferred from homology"/>
<dbReference type="InterPro" id="IPR047667">
    <property type="entry name" value="ATPase_ComGA"/>
</dbReference>
<dbReference type="InterPro" id="IPR003593">
    <property type="entry name" value="AAA+_ATPase"/>
</dbReference>
<dbReference type="InterPro" id="IPR001482">
    <property type="entry name" value="T2SS/T4SS_dom"/>
</dbReference>
<keyword evidence="2" id="KW-0547">Nucleotide-binding</keyword>
<evidence type="ECO:0000256" key="1">
    <source>
        <dbReference type="ARBA" id="ARBA00006611"/>
    </source>
</evidence>
<dbReference type="CDD" id="cd01129">
    <property type="entry name" value="PulE-GspE-like"/>
    <property type="match status" value="1"/>
</dbReference>
<evidence type="ECO:0000313" key="6">
    <source>
        <dbReference type="Proteomes" id="UP000297975"/>
    </source>
</evidence>
<dbReference type="PROSITE" id="PS00662">
    <property type="entry name" value="T2SP_E"/>
    <property type="match status" value="1"/>
</dbReference>
<gene>
    <name evidence="5" type="ORF">E3U55_03105</name>
</gene>
<dbReference type="RefSeq" id="WP_134338876.1">
    <property type="nucleotide sequence ID" value="NZ_SOPW01000003.1"/>
</dbReference>
<dbReference type="Proteomes" id="UP000297975">
    <property type="component" value="Unassembled WGS sequence"/>
</dbReference>
<comment type="caution">
    <text evidence="5">The sequence shown here is derived from an EMBL/GenBank/DDBJ whole genome shotgun (WGS) entry which is preliminary data.</text>
</comment>
<comment type="similarity">
    <text evidence="1">Belongs to the GSP E family.</text>
</comment>
<reference evidence="5 6" key="1">
    <citation type="submission" date="2019-03" db="EMBL/GenBank/DDBJ databases">
        <authorList>
            <person name="He R.-H."/>
        </authorList>
    </citation>
    <scope>NUCLEOTIDE SEQUENCE [LARGE SCALE GENOMIC DNA]</scope>
    <source>
        <strain evidence="6">SH 714</strain>
    </source>
</reference>
<dbReference type="EMBL" id="SOPW01000003">
    <property type="protein sequence ID" value="TFB23815.1"/>
    <property type="molecule type" value="Genomic_DNA"/>
</dbReference>
<keyword evidence="3" id="KW-0067">ATP-binding</keyword>
<dbReference type="PANTHER" id="PTHR30258:SF2">
    <property type="entry name" value="COMG OPERON PROTEIN 1"/>
    <property type="match status" value="1"/>
</dbReference>
<dbReference type="Gene3D" id="3.30.450.90">
    <property type="match status" value="1"/>
</dbReference>
<sequence>MDNPELHSNSILNEAIHKGATDIHFNPKTDDVSIYFRINGYRWFYKDLPYDAYHSLISYYKFISGMDIAEKRIPQNGTILHHVESQPYDLRLSTLPTKHIESLAIRILSKDYYPKLKQLFLFPSQGTRLLGWIKQRAGMILFTGPTGSGKTTTMYALLKSSIEHYGFQAITLEDPVEQSIHDLLQVQVNEKAGFNYDVGLKAALRHDPDIIMVGEIRDAETARFALRAALTGHLVMSTVHAKSAYGTISRLNEMGLSKADLKETIIGIASQQLVPIKQIQSKQSRGRAAIAELLTGDYLNKALDGFPPESRKGYQTFEILRRKAYALGYTSLSL</sequence>
<dbReference type="InterPro" id="IPR027417">
    <property type="entry name" value="P-loop_NTPase"/>
</dbReference>
<dbReference type="AlphaFoldDB" id="A0A4Y8IWT9"/>
<dbReference type="OrthoDB" id="9808272at2"/>
<keyword evidence="6" id="KW-1185">Reference proteome</keyword>
<accession>A0A4Y8IWT9</accession>
<dbReference type="NCBIfam" id="NF041000">
    <property type="entry name" value="ATPase_ComGA"/>
    <property type="match status" value="1"/>
</dbReference>
<dbReference type="SMART" id="SM00382">
    <property type="entry name" value="AAA"/>
    <property type="match status" value="1"/>
</dbReference>
<dbReference type="Pfam" id="PF00437">
    <property type="entry name" value="T2SSE"/>
    <property type="match status" value="1"/>
</dbReference>
<protein>
    <submittedName>
        <fullName evidence="5">Type II/IV secretion system protein</fullName>
    </submittedName>
</protein>
<organism evidence="5 6">
    <name type="scientific">Filobacillus milosensis</name>
    <dbReference type="NCBI Taxonomy" id="94137"/>
    <lineage>
        <taxon>Bacteria</taxon>
        <taxon>Bacillati</taxon>
        <taxon>Bacillota</taxon>
        <taxon>Bacilli</taxon>
        <taxon>Bacillales</taxon>
        <taxon>Bacillaceae</taxon>
        <taxon>Filobacillus</taxon>
    </lineage>
</organism>
<dbReference type="SUPFAM" id="SSF52540">
    <property type="entry name" value="P-loop containing nucleoside triphosphate hydrolases"/>
    <property type="match status" value="1"/>
</dbReference>
<dbReference type="GO" id="GO:0005524">
    <property type="term" value="F:ATP binding"/>
    <property type="evidence" value="ECO:0007669"/>
    <property type="project" value="UniProtKB-KW"/>
</dbReference>
<evidence type="ECO:0000313" key="5">
    <source>
        <dbReference type="EMBL" id="TFB23815.1"/>
    </source>
</evidence>
<evidence type="ECO:0000259" key="4">
    <source>
        <dbReference type="PROSITE" id="PS00662"/>
    </source>
</evidence>
<name>A0A4Y8IWT9_9BACI</name>
<dbReference type="Gene3D" id="3.40.50.300">
    <property type="entry name" value="P-loop containing nucleotide triphosphate hydrolases"/>
    <property type="match status" value="1"/>
</dbReference>
<feature type="domain" description="Bacterial type II secretion system protein E" evidence="4">
    <location>
        <begin position="204"/>
        <end position="218"/>
    </location>
</feature>
<evidence type="ECO:0000256" key="2">
    <source>
        <dbReference type="ARBA" id="ARBA00022741"/>
    </source>
</evidence>